<organism evidence="6 7">
    <name type="scientific">Planosporangium mesophilum</name>
    <dbReference type="NCBI Taxonomy" id="689768"/>
    <lineage>
        <taxon>Bacteria</taxon>
        <taxon>Bacillati</taxon>
        <taxon>Actinomycetota</taxon>
        <taxon>Actinomycetes</taxon>
        <taxon>Micromonosporales</taxon>
        <taxon>Micromonosporaceae</taxon>
        <taxon>Planosporangium</taxon>
    </lineage>
</organism>
<dbReference type="Pfam" id="PF04234">
    <property type="entry name" value="CopC"/>
    <property type="match status" value="1"/>
</dbReference>
<accession>A0A8J3X4L9</accession>
<dbReference type="GO" id="GO:0042597">
    <property type="term" value="C:periplasmic space"/>
    <property type="evidence" value="ECO:0007669"/>
    <property type="project" value="InterPro"/>
</dbReference>
<evidence type="ECO:0000256" key="2">
    <source>
        <dbReference type="ARBA" id="ARBA00023008"/>
    </source>
</evidence>
<feature type="signal peptide" evidence="4">
    <location>
        <begin position="1"/>
        <end position="23"/>
    </location>
</feature>
<gene>
    <name evidence="6" type="ORF">Pme01_35250</name>
</gene>
<keyword evidence="3" id="KW-1133">Transmembrane helix</keyword>
<dbReference type="GO" id="GO:0005507">
    <property type="term" value="F:copper ion binding"/>
    <property type="evidence" value="ECO:0007669"/>
    <property type="project" value="InterPro"/>
</dbReference>
<evidence type="ECO:0000313" key="6">
    <source>
        <dbReference type="EMBL" id="GII23928.1"/>
    </source>
</evidence>
<feature type="transmembrane region" description="Helical" evidence="3">
    <location>
        <begin position="156"/>
        <end position="177"/>
    </location>
</feature>
<dbReference type="InterPro" id="IPR007348">
    <property type="entry name" value="CopC_dom"/>
</dbReference>
<dbReference type="Gene3D" id="2.60.40.1220">
    <property type="match status" value="1"/>
</dbReference>
<reference evidence="6" key="1">
    <citation type="submission" date="2021-01" db="EMBL/GenBank/DDBJ databases">
        <title>Whole genome shotgun sequence of Planosporangium mesophilum NBRC 109066.</title>
        <authorList>
            <person name="Komaki H."/>
            <person name="Tamura T."/>
        </authorList>
    </citation>
    <scope>NUCLEOTIDE SEQUENCE</scope>
    <source>
        <strain evidence="6">NBRC 109066</strain>
    </source>
</reference>
<evidence type="ECO:0000259" key="5">
    <source>
        <dbReference type="Pfam" id="PF04234"/>
    </source>
</evidence>
<dbReference type="RefSeq" id="WP_203935692.1">
    <property type="nucleotide sequence ID" value="NZ_BOON01000032.1"/>
</dbReference>
<proteinExistence type="predicted"/>
<name>A0A8J3X4L9_9ACTN</name>
<keyword evidence="3" id="KW-0472">Membrane</keyword>
<feature type="chain" id="PRO_5035284364" description="CopC domain-containing protein" evidence="4">
    <location>
        <begin position="24"/>
        <end position="184"/>
    </location>
</feature>
<evidence type="ECO:0000256" key="4">
    <source>
        <dbReference type="SAM" id="SignalP"/>
    </source>
</evidence>
<evidence type="ECO:0000313" key="7">
    <source>
        <dbReference type="Proteomes" id="UP000599074"/>
    </source>
</evidence>
<evidence type="ECO:0000256" key="3">
    <source>
        <dbReference type="SAM" id="Phobius"/>
    </source>
</evidence>
<dbReference type="EMBL" id="BOON01000032">
    <property type="protein sequence ID" value="GII23928.1"/>
    <property type="molecule type" value="Genomic_DNA"/>
</dbReference>
<dbReference type="InterPro" id="IPR014756">
    <property type="entry name" value="Ig_E-set"/>
</dbReference>
<protein>
    <recommendedName>
        <fullName evidence="5">CopC domain-containing protein</fullName>
    </recommendedName>
</protein>
<comment type="caution">
    <text evidence="6">The sequence shown here is derived from an EMBL/GenBank/DDBJ whole genome shotgun (WGS) entry which is preliminary data.</text>
</comment>
<dbReference type="SUPFAM" id="SSF81296">
    <property type="entry name" value="E set domains"/>
    <property type="match status" value="1"/>
</dbReference>
<evidence type="ECO:0000256" key="1">
    <source>
        <dbReference type="ARBA" id="ARBA00022729"/>
    </source>
</evidence>
<keyword evidence="7" id="KW-1185">Reference proteome</keyword>
<keyword evidence="3" id="KW-0812">Transmembrane</keyword>
<feature type="domain" description="CopC" evidence="5">
    <location>
        <begin position="24"/>
        <end position="118"/>
    </location>
</feature>
<keyword evidence="2" id="KW-0186">Copper</keyword>
<dbReference type="GO" id="GO:0046688">
    <property type="term" value="P:response to copper ion"/>
    <property type="evidence" value="ECO:0007669"/>
    <property type="project" value="InterPro"/>
</dbReference>
<keyword evidence="1 4" id="KW-0732">Signal</keyword>
<dbReference type="Proteomes" id="UP000599074">
    <property type="component" value="Unassembled WGS sequence"/>
</dbReference>
<dbReference type="InterPro" id="IPR014755">
    <property type="entry name" value="Cu-Rt/internalin_Ig-like"/>
</dbReference>
<sequence>MRRLLIILALVAGALAVPAPASAHSALVSASPGPGDKVAPGARVIGLTFAPLRGAGPHRVSVAGPGDKPVAVGRPLLVNGATLCLSVAELRQPGTYAVSYSTVAADGDPQQSRYYFQVLPSGQPPAAPAACAGRALPALSTTGGAVQARSNPVLAALPWIGLVALIGMATATVVATVRNRTARR</sequence>
<dbReference type="AlphaFoldDB" id="A0A8J3X4L9"/>